<keyword evidence="1" id="KW-0812">Transmembrane</keyword>
<evidence type="ECO:0000313" key="2">
    <source>
        <dbReference type="EMBL" id="QGH35972.1"/>
    </source>
</evidence>
<dbReference type="InterPro" id="IPR006938">
    <property type="entry name" value="DUF624"/>
</dbReference>
<name>A0A5Q2TPD4_9BACI</name>
<protein>
    <submittedName>
        <fullName evidence="2">DUF624 domain-containing protein</fullName>
    </submittedName>
</protein>
<feature type="transmembrane region" description="Helical" evidence="1">
    <location>
        <begin position="195"/>
        <end position="216"/>
    </location>
</feature>
<feature type="transmembrane region" description="Helical" evidence="1">
    <location>
        <begin position="105"/>
        <end position="122"/>
    </location>
</feature>
<reference evidence="2 3" key="1">
    <citation type="submission" date="2019-11" db="EMBL/GenBank/DDBJ databases">
        <title>Gracilibacillus salitolerans sp. nov., a moderate halophile isolated from a saline soil in northwest China.</title>
        <authorList>
            <person name="Gan L."/>
        </authorList>
    </citation>
    <scope>NUCLEOTIDE SEQUENCE [LARGE SCALE GENOMIC DNA]</scope>
    <source>
        <strain evidence="2 3">SCU50</strain>
    </source>
</reference>
<dbReference type="Proteomes" id="UP000339690">
    <property type="component" value="Chromosome"/>
</dbReference>
<feature type="transmembrane region" description="Helical" evidence="1">
    <location>
        <begin position="50"/>
        <end position="76"/>
    </location>
</feature>
<dbReference type="EMBL" id="CP045915">
    <property type="protein sequence ID" value="QGH35972.1"/>
    <property type="molecule type" value="Genomic_DNA"/>
</dbReference>
<keyword evidence="1" id="KW-1133">Transmembrane helix</keyword>
<feature type="transmembrane region" description="Helical" evidence="1">
    <location>
        <begin position="134"/>
        <end position="156"/>
    </location>
</feature>
<dbReference type="KEGG" id="grc:GI584_18780"/>
<feature type="transmembrane region" description="Helical" evidence="1">
    <location>
        <begin position="168"/>
        <end position="189"/>
    </location>
</feature>
<keyword evidence="1" id="KW-0472">Membrane</keyword>
<accession>A0A5Q2TPD4</accession>
<evidence type="ECO:0000256" key="1">
    <source>
        <dbReference type="SAM" id="Phobius"/>
    </source>
</evidence>
<organism evidence="2 3">
    <name type="scientific">Gracilibacillus salitolerans</name>
    <dbReference type="NCBI Taxonomy" id="2663022"/>
    <lineage>
        <taxon>Bacteria</taxon>
        <taxon>Bacillati</taxon>
        <taxon>Bacillota</taxon>
        <taxon>Bacilli</taxon>
        <taxon>Bacillales</taxon>
        <taxon>Bacillaceae</taxon>
        <taxon>Gracilibacillus</taxon>
    </lineage>
</organism>
<dbReference type="RefSeq" id="WP_153792183.1">
    <property type="nucleotide sequence ID" value="NZ_CP045915.1"/>
</dbReference>
<dbReference type="AlphaFoldDB" id="A0A5Q2TPD4"/>
<gene>
    <name evidence="2" type="ORF">GI584_18780</name>
</gene>
<dbReference type="Pfam" id="PF04854">
    <property type="entry name" value="DUF624"/>
    <property type="match status" value="1"/>
</dbReference>
<proteinExistence type="predicted"/>
<evidence type="ECO:0000313" key="3">
    <source>
        <dbReference type="Proteomes" id="UP000339690"/>
    </source>
</evidence>
<feature type="transmembrane region" description="Helical" evidence="1">
    <location>
        <begin position="21"/>
        <end position="44"/>
    </location>
</feature>
<keyword evidence="3" id="KW-1185">Reference proteome</keyword>
<sequence length="227" mass="26500">MEIRGIWGVFYKISLWLTRIASVNLLWFLFNLPVAIVVFNMLLASYIGELIIFFVLLVILVPIVTFPATTALFAVVRRWVLGEDVNIVKGFWEYYKQNYLDSLKGGLFITLIWSSMFFYYYILTFNSLEIFTYLFYLLLAILFVFTIHFFSITVHFQSRTLTILKNAMFFTVINPILTIEIIVVSGLLIYLSSTYFSFLVPFFIGSTIAFVSFLGFHRFTSRLKIVD</sequence>